<dbReference type="GO" id="GO:0051156">
    <property type="term" value="P:glucose 6-phosphate metabolic process"/>
    <property type="evidence" value="ECO:0007669"/>
    <property type="project" value="TreeGrafter"/>
</dbReference>
<dbReference type="AlphaFoldDB" id="R1GNF3"/>
<dbReference type="GO" id="GO:0004347">
    <property type="term" value="F:glucose-6-phosphate isomerase activity"/>
    <property type="evidence" value="ECO:0007669"/>
    <property type="project" value="UniProtKB-EC"/>
</dbReference>
<dbReference type="Gene3D" id="3.40.50.10490">
    <property type="entry name" value="Glucose-6-phosphate isomerase like protein, domain 1"/>
    <property type="match status" value="1"/>
</dbReference>
<evidence type="ECO:0000256" key="1">
    <source>
        <dbReference type="ARBA" id="ARBA00022432"/>
    </source>
</evidence>
<dbReference type="GO" id="GO:0048029">
    <property type="term" value="F:monosaccharide binding"/>
    <property type="evidence" value="ECO:0007669"/>
    <property type="project" value="TreeGrafter"/>
</dbReference>
<dbReference type="PANTHER" id="PTHR11469">
    <property type="entry name" value="GLUCOSE-6-PHOSPHATE ISOMERASE"/>
    <property type="match status" value="1"/>
</dbReference>
<dbReference type="Pfam" id="PF00342">
    <property type="entry name" value="PGI"/>
    <property type="match status" value="1"/>
</dbReference>
<dbReference type="GO" id="GO:0006094">
    <property type="term" value="P:gluconeogenesis"/>
    <property type="evidence" value="ECO:0007669"/>
    <property type="project" value="UniProtKB-KW"/>
</dbReference>
<dbReference type="EMBL" id="AQGQ01000284">
    <property type="protein sequence ID" value="EOD53230.1"/>
    <property type="molecule type" value="Genomic_DNA"/>
</dbReference>
<sequence length="104" mass="11777">MQLKELFAKDAKRFDRFSLTLGGDILIDYSKNLITEQTLKLLIDLAKETDLRSAIDAMFNGDKINQTEGRAVLHTALRNRSDRPIELDGKDVMPEVKAVLAKMK</sequence>
<dbReference type="GO" id="GO:0005829">
    <property type="term" value="C:cytosol"/>
    <property type="evidence" value="ECO:0007669"/>
    <property type="project" value="TreeGrafter"/>
</dbReference>
<proteinExistence type="predicted"/>
<keyword evidence="5" id="KW-1185">Reference proteome</keyword>
<gene>
    <name evidence="4" type="primary">pgi</name>
    <name evidence="4" type="ORF">G113_20767</name>
</gene>
<dbReference type="InterPro" id="IPR001672">
    <property type="entry name" value="G6P_Isomerase"/>
</dbReference>
<keyword evidence="1" id="KW-0312">Gluconeogenesis</keyword>
<dbReference type="EC" id="5.3.1.9" evidence="4"/>
<dbReference type="PANTHER" id="PTHR11469:SF1">
    <property type="entry name" value="GLUCOSE-6-PHOSPHATE ISOMERASE"/>
    <property type="match status" value="1"/>
</dbReference>
<accession>R1GNF3</accession>
<dbReference type="InterPro" id="IPR046348">
    <property type="entry name" value="SIS_dom_sf"/>
</dbReference>
<name>R1GNF3_9GAMM</name>
<feature type="non-terminal residue" evidence="4">
    <location>
        <position position="104"/>
    </location>
</feature>
<evidence type="ECO:0000256" key="3">
    <source>
        <dbReference type="ARBA" id="ARBA00023235"/>
    </source>
</evidence>
<keyword evidence="3 4" id="KW-0413">Isomerase</keyword>
<keyword evidence="2" id="KW-0324">Glycolysis</keyword>
<evidence type="ECO:0000313" key="5">
    <source>
        <dbReference type="Proteomes" id="UP000013526"/>
    </source>
</evidence>
<dbReference type="GO" id="GO:0006096">
    <property type="term" value="P:glycolytic process"/>
    <property type="evidence" value="ECO:0007669"/>
    <property type="project" value="UniProtKB-KW"/>
</dbReference>
<reference evidence="4 5" key="1">
    <citation type="journal article" date="2013" name="Genome Announc.">
        <title>Draft Genome Sequence of Aeromonas molluscorum Strain 848TT, Isolated from Bivalve Molluscs.</title>
        <authorList>
            <person name="Spataro N."/>
            <person name="Farfan M."/>
            <person name="Albarral V."/>
            <person name="Sanglas A."/>
            <person name="Loren J.G."/>
            <person name="Fuste M.C."/>
            <person name="Bosch E."/>
        </authorList>
    </citation>
    <scope>NUCLEOTIDE SEQUENCE [LARGE SCALE GENOMIC DNA]</scope>
    <source>
        <strain evidence="4 5">848</strain>
    </source>
</reference>
<evidence type="ECO:0000313" key="4">
    <source>
        <dbReference type="EMBL" id="EOD53230.1"/>
    </source>
</evidence>
<protein>
    <submittedName>
        <fullName evidence="4">Glucose-6-phosphate isomerase</fullName>
        <ecNumber evidence="4">5.3.1.9</ecNumber>
    </submittedName>
</protein>
<comment type="caution">
    <text evidence="4">The sequence shown here is derived from an EMBL/GenBank/DDBJ whole genome shotgun (WGS) entry which is preliminary data.</text>
</comment>
<dbReference type="PROSITE" id="PS51463">
    <property type="entry name" value="P_GLUCOSE_ISOMERASE_3"/>
    <property type="match status" value="1"/>
</dbReference>
<dbReference type="GO" id="GO:0097367">
    <property type="term" value="F:carbohydrate derivative binding"/>
    <property type="evidence" value="ECO:0007669"/>
    <property type="project" value="InterPro"/>
</dbReference>
<dbReference type="SUPFAM" id="SSF53697">
    <property type="entry name" value="SIS domain"/>
    <property type="match status" value="1"/>
</dbReference>
<organism evidence="4 5">
    <name type="scientific">Aeromonas molluscorum 848</name>
    <dbReference type="NCBI Taxonomy" id="1268236"/>
    <lineage>
        <taxon>Bacteria</taxon>
        <taxon>Pseudomonadati</taxon>
        <taxon>Pseudomonadota</taxon>
        <taxon>Gammaproteobacteria</taxon>
        <taxon>Aeromonadales</taxon>
        <taxon>Aeromonadaceae</taxon>
        <taxon>Aeromonas</taxon>
    </lineage>
</organism>
<evidence type="ECO:0000256" key="2">
    <source>
        <dbReference type="ARBA" id="ARBA00023152"/>
    </source>
</evidence>
<dbReference type="Proteomes" id="UP000013526">
    <property type="component" value="Unassembled WGS sequence"/>
</dbReference>